<reference evidence="7 8" key="1">
    <citation type="submission" date="2019-07" db="EMBL/GenBank/DDBJ databases">
        <title>Whole genome shotgun sequence of Brevifollis gellanilyticus NBRC 108608.</title>
        <authorList>
            <person name="Hosoyama A."/>
            <person name="Uohara A."/>
            <person name="Ohji S."/>
            <person name="Ichikawa N."/>
        </authorList>
    </citation>
    <scope>NUCLEOTIDE SEQUENCE [LARGE SCALE GENOMIC DNA]</scope>
    <source>
        <strain evidence="7 8">NBRC 108608</strain>
    </source>
</reference>
<dbReference type="InterPro" id="IPR000719">
    <property type="entry name" value="Prot_kinase_dom"/>
</dbReference>
<dbReference type="InterPro" id="IPR019734">
    <property type="entry name" value="TPR_rpt"/>
</dbReference>
<dbReference type="SMART" id="SM00220">
    <property type="entry name" value="S_TKc"/>
    <property type="match status" value="1"/>
</dbReference>
<evidence type="ECO:0000256" key="3">
    <source>
        <dbReference type="ARBA" id="ARBA00022741"/>
    </source>
</evidence>
<dbReference type="EC" id="2.7.11.1" evidence="1"/>
<comment type="caution">
    <text evidence="7">The sequence shown here is derived from an EMBL/GenBank/DDBJ whole genome shotgun (WGS) entry which is preliminary data.</text>
</comment>
<proteinExistence type="predicted"/>
<sequence length="858" mass="95092">MSLPEIAGHELLDLIGSGRCGAVYRASAHGKACAVKVFSSMAINRKALATAVRALQQMPHHRGVLPVEELNFEKSPYYMATPLVGVLTKDAQGRRQWQTPTLESMCQGSLPADKAWSHIYQLADALAWLHKYGVPHGNLRPCNVLLEDDVESSIRLTDIAQGWVGGIHHLELTDHFMHLCPEQAENPDGVFAGYGPSWDVYAFGVIAYRLLTGQFPRGGRVWAEQMALVQQKAAAGLAYGIDSMALLNAVRAQPKVMWPAAAQSKWDERRRGIIERALDLNVSARWSDAREVVREFEILESDYLLEESRDQTVQERKKQTVKVRTLQTLGTGLAAALAASCIYAFLQLRRAQNDEVVIAKQDTVLQHEKKTRDDKITDLTQQRDSVIGQKKTADDNLKHAQNAVDQFLTQLLQTPTSNQLDVEFSKGQLNDALSFCMAGLPALEKNPQLGVERLRVYGNIGQIHLRLRDHASALIYLAKARDQAAKLIQENPSSPDASLYQQWFGRYSLLLSDIHEHRGEHEMSLKLLKDATPALAAGLAADPKNRLARNESARASMEYGRRTLQQGDMVEAEKALAKVSEILDPKVIGADLIPDEKFLLARAKFAQGQAQRDAGRAQDALATLIDAVTEMGQLVMNSSPRNQDQALMLAEAYTELAELLVKAVGIKEAREAYSQAIPILLELNRLLPEWADVKYWLARNYAGTALLDRDEGRPGDAVKRKQDAIELLNEILADEQDNVRYGILLARSRGEYAELMSDMGKESAALPIVKQAVEAMEALLGKDPQAAMSPERRQWEMQLAQMCGVLGHTSQSAGKKADAKAAFQRSAQIWDKLAAIMPGDEAIQQGQTYTKERLAKLK</sequence>
<evidence type="ECO:0000256" key="4">
    <source>
        <dbReference type="ARBA" id="ARBA00022777"/>
    </source>
</evidence>
<dbReference type="RefSeq" id="WP_146849000.1">
    <property type="nucleotide sequence ID" value="NZ_BKAG01000004.1"/>
</dbReference>
<dbReference type="GO" id="GO:0005524">
    <property type="term" value="F:ATP binding"/>
    <property type="evidence" value="ECO:0007669"/>
    <property type="project" value="UniProtKB-KW"/>
</dbReference>
<gene>
    <name evidence="7" type="ORF">BGE01nite_08270</name>
</gene>
<dbReference type="InterPro" id="IPR011990">
    <property type="entry name" value="TPR-like_helical_dom_sf"/>
</dbReference>
<dbReference type="Gene3D" id="1.10.510.10">
    <property type="entry name" value="Transferase(Phosphotransferase) domain 1"/>
    <property type="match status" value="1"/>
</dbReference>
<keyword evidence="5" id="KW-0067">ATP-binding</keyword>
<keyword evidence="3" id="KW-0547">Nucleotide-binding</keyword>
<protein>
    <recommendedName>
        <fullName evidence="1">non-specific serine/threonine protein kinase</fullName>
        <ecNumber evidence="1">2.7.11.1</ecNumber>
    </recommendedName>
</protein>
<evidence type="ECO:0000256" key="5">
    <source>
        <dbReference type="ARBA" id="ARBA00022840"/>
    </source>
</evidence>
<name>A0A512M473_9BACT</name>
<evidence type="ECO:0000256" key="1">
    <source>
        <dbReference type="ARBA" id="ARBA00012513"/>
    </source>
</evidence>
<evidence type="ECO:0000313" key="8">
    <source>
        <dbReference type="Proteomes" id="UP000321577"/>
    </source>
</evidence>
<dbReference type="PROSITE" id="PS50011">
    <property type="entry name" value="PROTEIN_KINASE_DOM"/>
    <property type="match status" value="1"/>
</dbReference>
<evidence type="ECO:0000256" key="2">
    <source>
        <dbReference type="ARBA" id="ARBA00022679"/>
    </source>
</evidence>
<evidence type="ECO:0000313" key="7">
    <source>
        <dbReference type="EMBL" id="GEP41536.1"/>
    </source>
</evidence>
<dbReference type="AlphaFoldDB" id="A0A512M473"/>
<keyword evidence="2" id="KW-0808">Transferase</keyword>
<dbReference type="Proteomes" id="UP000321577">
    <property type="component" value="Unassembled WGS sequence"/>
</dbReference>
<dbReference type="GO" id="GO:0004674">
    <property type="term" value="F:protein serine/threonine kinase activity"/>
    <property type="evidence" value="ECO:0007669"/>
    <property type="project" value="UniProtKB-EC"/>
</dbReference>
<dbReference type="SMART" id="SM00028">
    <property type="entry name" value="TPR"/>
    <property type="match status" value="5"/>
</dbReference>
<accession>A0A512M473</accession>
<dbReference type="SUPFAM" id="SSF56112">
    <property type="entry name" value="Protein kinase-like (PK-like)"/>
    <property type="match status" value="1"/>
</dbReference>
<evidence type="ECO:0000259" key="6">
    <source>
        <dbReference type="PROSITE" id="PS50011"/>
    </source>
</evidence>
<dbReference type="SUPFAM" id="SSF48452">
    <property type="entry name" value="TPR-like"/>
    <property type="match status" value="2"/>
</dbReference>
<dbReference type="PANTHER" id="PTHR43671:SF13">
    <property type="entry name" value="SERINE_THREONINE-PROTEIN KINASE NEK2"/>
    <property type="match status" value="1"/>
</dbReference>
<organism evidence="7 8">
    <name type="scientific">Brevifollis gellanilyticus</name>
    <dbReference type="NCBI Taxonomy" id="748831"/>
    <lineage>
        <taxon>Bacteria</taxon>
        <taxon>Pseudomonadati</taxon>
        <taxon>Verrucomicrobiota</taxon>
        <taxon>Verrucomicrobiia</taxon>
        <taxon>Verrucomicrobiales</taxon>
        <taxon>Verrucomicrobiaceae</taxon>
    </lineage>
</organism>
<dbReference type="PANTHER" id="PTHR43671">
    <property type="entry name" value="SERINE/THREONINE-PROTEIN KINASE NEK"/>
    <property type="match status" value="1"/>
</dbReference>
<keyword evidence="4" id="KW-0418">Kinase</keyword>
<dbReference type="Gene3D" id="3.30.200.20">
    <property type="entry name" value="Phosphorylase Kinase, domain 1"/>
    <property type="match status" value="1"/>
</dbReference>
<feature type="domain" description="Protein kinase" evidence="6">
    <location>
        <begin position="9"/>
        <end position="297"/>
    </location>
</feature>
<dbReference type="InterPro" id="IPR011009">
    <property type="entry name" value="Kinase-like_dom_sf"/>
</dbReference>
<dbReference type="EMBL" id="BKAG01000004">
    <property type="protein sequence ID" value="GEP41536.1"/>
    <property type="molecule type" value="Genomic_DNA"/>
</dbReference>
<keyword evidence="8" id="KW-1185">Reference proteome</keyword>
<dbReference type="Gene3D" id="1.25.40.10">
    <property type="entry name" value="Tetratricopeptide repeat domain"/>
    <property type="match status" value="2"/>
</dbReference>
<dbReference type="Pfam" id="PF00069">
    <property type="entry name" value="Pkinase"/>
    <property type="match status" value="1"/>
</dbReference>
<dbReference type="InterPro" id="IPR050660">
    <property type="entry name" value="NEK_Ser/Thr_kinase"/>
</dbReference>
<dbReference type="OrthoDB" id="174730at2"/>